<reference evidence="11" key="1">
    <citation type="journal article" date="2006" name="Proc. Natl. Acad. Sci. U.S.A.">
        <title>The complete genome of Rhodococcus sp. RHA1 provides insights into a catabolic powerhouse.</title>
        <authorList>
            <person name="McLeod M.P."/>
            <person name="Warren R.L."/>
            <person name="Hsiao W.W.L."/>
            <person name="Araki N."/>
            <person name="Myhre M."/>
            <person name="Fernandes C."/>
            <person name="Miyazawa D."/>
            <person name="Wong W."/>
            <person name="Lillquist A.L."/>
            <person name="Wang D."/>
            <person name="Dosanjh M."/>
            <person name="Hara H."/>
            <person name="Petrescu A."/>
            <person name="Morin R.D."/>
            <person name="Yang G."/>
            <person name="Stott J.M."/>
            <person name="Schein J.E."/>
            <person name="Shin H."/>
            <person name="Smailus D."/>
            <person name="Siddiqui A.S."/>
            <person name="Marra M.A."/>
            <person name="Jones S.J.M."/>
            <person name="Holt R."/>
            <person name="Brinkman F.S.L."/>
            <person name="Miyauchi K."/>
            <person name="Fukuda M."/>
            <person name="Davies J.E."/>
            <person name="Mohn W.W."/>
            <person name="Eltis L.D."/>
        </authorList>
    </citation>
    <scope>NUCLEOTIDE SEQUENCE [LARGE SCALE GENOMIC DNA]</scope>
    <source>
        <strain evidence="11">RHA1</strain>
    </source>
</reference>
<dbReference type="FunFam" id="2.40.110.10:FF:000011">
    <property type="entry name" value="Acyl-CoA dehydrogenase FadE34"/>
    <property type="match status" value="1"/>
</dbReference>
<accession>Q0S7V4</accession>
<dbReference type="InterPro" id="IPR052161">
    <property type="entry name" value="Mycobact_Acyl-CoA_DH"/>
</dbReference>
<dbReference type="eggNOG" id="COG1960">
    <property type="taxonomic scope" value="Bacteria"/>
</dbReference>
<sequence length="426" mass="46468">MFGHWAPYLPSKCLVGYLTDVDQSESPDGLITDDDFAQTVRTWLNDNLTGDFARLKGKGGPGSEHEFFEERLAWDRHLAAAGWTCLGWPKEHGGRGATLAQQVVFHQEYAKSGAPARVSHVGEELLGPTLIAFGTEEQKRRFLPGINTVTELWAQGYSEPGAGSDLANVSTTARLDGDKWVINGQKVWTSLAHVAQWAFVLCRTEPGSKRHQGLSFLLVPLDQPGVTVRPIQQLTGTSEFNEVFFDDAVTDADLVVGEPGDGWRVAMGLLTFERGVSTLGQQIGFARELQGVVDLAKANGAATDPNIREKIARAWVGLRVMRAHALRTLEAVDAGTSGAEASVAKLLWANWHRDLGQLAMEVQGAASLLAPADPASDVTDPEHLELGDWQRLFLFTRADTIYGGSNEIQRNIISERVLGLPREARP</sequence>
<dbReference type="Proteomes" id="UP000008710">
    <property type="component" value="Chromosome"/>
</dbReference>
<keyword evidence="4 6" id="KW-0274">FAD</keyword>
<dbReference type="InterPro" id="IPR009100">
    <property type="entry name" value="AcylCoA_DH/oxidase_NM_dom_sf"/>
</dbReference>
<dbReference type="InterPro" id="IPR009075">
    <property type="entry name" value="AcylCo_DH/oxidase_C"/>
</dbReference>
<evidence type="ECO:0000259" key="7">
    <source>
        <dbReference type="Pfam" id="PF00441"/>
    </source>
</evidence>
<evidence type="ECO:0000256" key="2">
    <source>
        <dbReference type="ARBA" id="ARBA00009347"/>
    </source>
</evidence>
<dbReference type="EMBL" id="CP000431">
    <property type="protein sequence ID" value="ABG96382.1"/>
    <property type="molecule type" value="Genomic_DNA"/>
</dbReference>
<dbReference type="GO" id="GO:0005886">
    <property type="term" value="C:plasma membrane"/>
    <property type="evidence" value="ECO:0007669"/>
    <property type="project" value="TreeGrafter"/>
</dbReference>
<evidence type="ECO:0000259" key="9">
    <source>
        <dbReference type="Pfam" id="PF02771"/>
    </source>
</evidence>
<comment type="similarity">
    <text evidence="2 6">Belongs to the acyl-CoA dehydrogenase family.</text>
</comment>
<evidence type="ECO:0000256" key="3">
    <source>
        <dbReference type="ARBA" id="ARBA00022630"/>
    </source>
</evidence>
<proteinExistence type="inferred from homology"/>
<dbReference type="GO" id="GO:0016627">
    <property type="term" value="F:oxidoreductase activity, acting on the CH-CH group of donors"/>
    <property type="evidence" value="ECO:0007669"/>
    <property type="project" value="InterPro"/>
</dbReference>
<dbReference type="HOGENOM" id="CLU_018204_9_0_11"/>
<dbReference type="Pfam" id="PF02771">
    <property type="entry name" value="Acyl-CoA_dh_N"/>
    <property type="match status" value="1"/>
</dbReference>
<organism evidence="10 11">
    <name type="scientific">Rhodococcus jostii (strain RHA1)</name>
    <dbReference type="NCBI Taxonomy" id="101510"/>
    <lineage>
        <taxon>Bacteria</taxon>
        <taxon>Bacillati</taxon>
        <taxon>Actinomycetota</taxon>
        <taxon>Actinomycetes</taxon>
        <taxon>Mycobacteriales</taxon>
        <taxon>Nocardiaceae</taxon>
        <taxon>Rhodococcus</taxon>
    </lineage>
</organism>
<dbReference type="EC" id="1.3.8.-" evidence="10"/>
<dbReference type="InterPro" id="IPR006091">
    <property type="entry name" value="Acyl-CoA_Oxase/DH_mid-dom"/>
</dbReference>
<dbReference type="InterPro" id="IPR046373">
    <property type="entry name" value="Acyl-CoA_Oxase/DH_mid-dom_sf"/>
</dbReference>
<dbReference type="InterPro" id="IPR013786">
    <property type="entry name" value="AcylCoA_DH/ox_N"/>
</dbReference>
<feature type="domain" description="Acyl-CoA dehydrogenase/oxidase C-terminal" evidence="7">
    <location>
        <begin position="260"/>
        <end position="418"/>
    </location>
</feature>
<dbReference type="AlphaFoldDB" id="Q0S7V4"/>
<evidence type="ECO:0000313" key="11">
    <source>
        <dbReference type="Proteomes" id="UP000008710"/>
    </source>
</evidence>
<evidence type="ECO:0000259" key="8">
    <source>
        <dbReference type="Pfam" id="PF02770"/>
    </source>
</evidence>
<evidence type="ECO:0000256" key="1">
    <source>
        <dbReference type="ARBA" id="ARBA00001974"/>
    </source>
</evidence>
<dbReference type="GO" id="GO:0050660">
    <property type="term" value="F:flavin adenine dinucleotide binding"/>
    <property type="evidence" value="ECO:0007669"/>
    <property type="project" value="InterPro"/>
</dbReference>
<dbReference type="Gene3D" id="2.40.110.10">
    <property type="entry name" value="Butyryl-CoA Dehydrogenase, subunit A, domain 2"/>
    <property type="match status" value="1"/>
</dbReference>
<evidence type="ECO:0000256" key="4">
    <source>
        <dbReference type="ARBA" id="ARBA00022827"/>
    </source>
</evidence>
<feature type="domain" description="Acyl-CoA oxidase/dehydrogenase middle" evidence="8">
    <location>
        <begin position="154"/>
        <end position="247"/>
    </location>
</feature>
<dbReference type="SUPFAM" id="SSF47203">
    <property type="entry name" value="Acyl-CoA dehydrogenase C-terminal domain-like"/>
    <property type="match status" value="1"/>
</dbReference>
<dbReference type="PANTHER" id="PTHR43292:SF3">
    <property type="entry name" value="ACYL-COA DEHYDROGENASE FADE29"/>
    <property type="match status" value="1"/>
</dbReference>
<dbReference type="SUPFAM" id="SSF56645">
    <property type="entry name" value="Acyl-CoA dehydrogenase NM domain-like"/>
    <property type="match status" value="1"/>
</dbReference>
<keyword evidence="3 6" id="KW-0285">Flavoprotein</keyword>
<dbReference type="Gene3D" id="1.10.540.10">
    <property type="entry name" value="Acyl-CoA dehydrogenase/oxidase, N-terminal domain"/>
    <property type="match status" value="1"/>
</dbReference>
<dbReference type="PANTHER" id="PTHR43292">
    <property type="entry name" value="ACYL-COA DEHYDROGENASE"/>
    <property type="match status" value="1"/>
</dbReference>
<name>Q0S7V4_RHOJR</name>
<dbReference type="KEGG" id="rha:RHA1_ro04596"/>
<dbReference type="InterPro" id="IPR036250">
    <property type="entry name" value="AcylCo_DH-like_C"/>
</dbReference>
<evidence type="ECO:0000313" key="10">
    <source>
        <dbReference type="EMBL" id="ABG96382.1"/>
    </source>
</evidence>
<feature type="domain" description="Acyl-CoA dehydrogenase/oxidase N-terminal" evidence="9">
    <location>
        <begin position="35"/>
        <end position="146"/>
    </location>
</feature>
<dbReference type="InterPro" id="IPR037069">
    <property type="entry name" value="AcylCoA_DH/ox_N_sf"/>
</dbReference>
<dbReference type="Gene3D" id="1.20.140.10">
    <property type="entry name" value="Butyryl-CoA Dehydrogenase, subunit A, domain 3"/>
    <property type="match status" value="1"/>
</dbReference>
<protein>
    <submittedName>
        <fullName evidence="10">Acyl-CoA dehydrogenase</fullName>
        <ecNumber evidence="10">1.3.8.-</ecNumber>
    </submittedName>
</protein>
<evidence type="ECO:0000256" key="6">
    <source>
        <dbReference type="RuleBase" id="RU362125"/>
    </source>
</evidence>
<dbReference type="Pfam" id="PF00441">
    <property type="entry name" value="Acyl-CoA_dh_1"/>
    <property type="match status" value="1"/>
</dbReference>
<comment type="cofactor">
    <cofactor evidence="1 6">
        <name>FAD</name>
        <dbReference type="ChEBI" id="CHEBI:57692"/>
    </cofactor>
</comment>
<dbReference type="Pfam" id="PF02770">
    <property type="entry name" value="Acyl-CoA_dh_M"/>
    <property type="match status" value="1"/>
</dbReference>
<evidence type="ECO:0000256" key="5">
    <source>
        <dbReference type="ARBA" id="ARBA00023002"/>
    </source>
</evidence>
<keyword evidence="5 6" id="KW-0560">Oxidoreductase</keyword>
<gene>
    <name evidence="10" type="ordered locus">RHA1_ro04596</name>
</gene>